<protein>
    <recommendedName>
        <fullName evidence="8">Golgi to ER traffic protein 2</fullName>
    </recommendedName>
</protein>
<dbReference type="Proteomes" id="UP000694255">
    <property type="component" value="Unassembled WGS sequence"/>
</dbReference>
<dbReference type="InterPro" id="IPR028143">
    <property type="entry name" value="Get2/sif1"/>
</dbReference>
<keyword evidence="6 8" id="KW-0333">Golgi apparatus</keyword>
<comment type="caution">
    <text evidence="8">Lacks conserved residue(s) required for the propagation of feature annotation.</text>
</comment>
<gene>
    <name evidence="8" type="primary">GET2</name>
    <name evidence="11" type="ORF">J8A68_002839</name>
</gene>
<feature type="compositionally biased region" description="Low complexity" evidence="9">
    <location>
        <begin position="69"/>
        <end position="82"/>
    </location>
</feature>
<reference evidence="11 12" key="1">
    <citation type="journal article" date="2021" name="DNA Res.">
        <title>Genome analysis of Candida subhashii reveals its hybrid nature and dual mitochondrial genome conformations.</title>
        <authorList>
            <person name="Mixao V."/>
            <person name="Hegedusova E."/>
            <person name="Saus E."/>
            <person name="Pryszcz L.P."/>
            <person name="Cillingova A."/>
            <person name="Nosek J."/>
            <person name="Gabaldon T."/>
        </authorList>
    </citation>
    <scope>NUCLEOTIDE SEQUENCE [LARGE SCALE GENOMIC DNA]</scope>
    <source>
        <strain evidence="11 12">CBS 10753</strain>
    </source>
</reference>
<feature type="compositionally biased region" description="Polar residues" evidence="9">
    <location>
        <begin position="1"/>
        <end position="10"/>
    </location>
</feature>
<dbReference type="GO" id="GO:0045048">
    <property type="term" value="P:protein insertion into ER membrane"/>
    <property type="evidence" value="ECO:0007669"/>
    <property type="project" value="UniProtKB-UniRule"/>
</dbReference>
<evidence type="ECO:0000256" key="9">
    <source>
        <dbReference type="SAM" id="MobiDB-lite"/>
    </source>
</evidence>
<proteinExistence type="inferred from homology"/>
<feature type="transmembrane region" description="Helical" evidence="10">
    <location>
        <begin position="316"/>
        <end position="341"/>
    </location>
</feature>
<feature type="topological domain" description="Lumenal" evidence="8">
    <location>
        <begin position="229"/>
        <end position="255"/>
    </location>
</feature>
<dbReference type="GO" id="GO:0005789">
    <property type="term" value="C:endoplasmic reticulum membrane"/>
    <property type="evidence" value="ECO:0007669"/>
    <property type="project" value="UniProtKB-SubCell"/>
</dbReference>
<feature type="transmembrane region" description="Helical" evidence="10">
    <location>
        <begin position="213"/>
        <end position="231"/>
    </location>
</feature>
<dbReference type="GO" id="GO:0000139">
    <property type="term" value="C:Golgi membrane"/>
    <property type="evidence" value="ECO:0007669"/>
    <property type="project" value="UniProtKB-SubCell"/>
</dbReference>
<dbReference type="GO" id="GO:0006890">
    <property type="term" value="P:retrograde vesicle-mediated transport, Golgi to endoplasmic reticulum"/>
    <property type="evidence" value="ECO:0007669"/>
    <property type="project" value="TreeGrafter"/>
</dbReference>
<feature type="compositionally biased region" description="Polar residues" evidence="9">
    <location>
        <begin position="32"/>
        <end position="56"/>
    </location>
</feature>
<keyword evidence="2 8" id="KW-0812">Transmembrane</keyword>
<sequence>MSESTGTEAQLSEAEKRKLLRERRQAKMAKGNASSRLNTILSQGASVTTQVTSVLDKSQESTESEEQETPSSSSPASADTTSLPSHHDDDPDIQDITSIATQTFASPTPPIGEETPEDIDEIFRKVFQQASAASGSRGSGGIGAGGAPGDLNDPMAQFMKMFTEGANDSQSDLLNAAAAASGGAAADPTANKYQTELYAYNVYQQNLWKFRFLIVRYLFTGFNFFYHFFTIPDQLFHASSHPYVRGLVSPTPLTGFITWFFTAEVLIVASYYMISVKTGIFNTKHENHLIMKGISLGSMFLPQLTQIRPYISRGLAYYDLIGIVLGDLSLVVVLFGLLSFIR</sequence>
<evidence type="ECO:0000256" key="2">
    <source>
        <dbReference type="ARBA" id="ARBA00022692"/>
    </source>
</evidence>
<accession>A0A8J5UXE7</accession>
<evidence type="ECO:0000256" key="4">
    <source>
        <dbReference type="ARBA" id="ARBA00022892"/>
    </source>
</evidence>
<evidence type="ECO:0000256" key="3">
    <source>
        <dbReference type="ARBA" id="ARBA00022824"/>
    </source>
</evidence>
<feature type="region of interest" description="Disordered" evidence="9">
    <location>
        <begin position="1"/>
        <end position="93"/>
    </location>
</feature>
<keyword evidence="3 8" id="KW-0256">Endoplasmic reticulum</keyword>
<comment type="caution">
    <text evidence="11">The sequence shown here is derived from an EMBL/GenBank/DDBJ whole genome shotgun (WGS) entry which is preliminary data.</text>
</comment>
<dbReference type="PANTHER" id="PTHR28263">
    <property type="entry name" value="GOLGI TO ER TRAFFIC PROTEIN 2"/>
    <property type="match status" value="1"/>
</dbReference>
<evidence type="ECO:0000256" key="5">
    <source>
        <dbReference type="ARBA" id="ARBA00022989"/>
    </source>
</evidence>
<evidence type="ECO:0000313" key="11">
    <source>
        <dbReference type="EMBL" id="KAG7663590.1"/>
    </source>
</evidence>
<comment type="subcellular location">
    <subcellularLocation>
        <location evidence="8">Endoplasmic reticulum membrane</location>
        <topology evidence="8">Multi-pass membrane protein</topology>
    </subcellularLocation>
    <subcellularLocation>
        <location evidence="8">Golgi apparatus membrane</location>
        <topology evidence="8">Multi-pass membrane protein</topology>
    </subcellularLocation>
</comment>
<comment type="similarity">
    <text evidence="8">Belongs to the GET2 family.</text>
</comment>
<feature type="topological domain" description="Lumenal" evidence="8">
    <location>
        <begin position="341"/>
        <end position="342"/>
    </location>
</feature>
<evidence type="ECO:0000256" key="8">
    <source>
        <dbReference type="HAMAP-Rule" id="MF_03114"/>
    </source>
</evidence>
<evidence type="ECO:0000256" key="1">
    <source>
        <dbReference type="ARBA" id="ARBA00022448"/>
    </source>
</evidence>
<dbReference type="EMBL" id="JAGSYN010000125">
    <property type="protein sequence ID" value="KAG7663590.1"/>
    <property type="molecule type" value="Genomic_DNA"/>
</dbReference>
<dbReference type="GO" id="GO:0043529">
    <property type="term" value="C:GET complex"/>
    <property type="evidence" value="ECO:0007669"/>
    <property type="project" value="UniProtKB-UniRule"/>
</dbReference>
<keyword evidence="7 8" id="KW-0472">Membrane</keyword>
<keyword evidence="12" id="KW-1185">Reference proteome</keyword>
<organism evidence="11 12">
    <name type="scientific">[Candida] subhashii</name>
    <dbReference type="NCBI Taxonomy" id="561895"/>
    <lineage>
        <taxon>Eukaryota</taxon>
        <taxon>Fungi</taxon>
        <taxon>Dikarya</taxon>
        <taxon>Ascomycota</taxon>
        <taxon>Saccharomycotina</taxon>
        <taxon>Pichiomycetes</taxon>
        <taxon>Debaryomycetaceae</taxon>
        <taxon>Spathaspora</taxon>
    </lineage>
</organism>
<dbReference type="OrthoDB" id="4097053at2759"/>
<dbReference type="InterPro" id="IPR014802">
    <property type="entry name" value="GET2"/>
</dbReference>
<name>A0A8J5UXE7_9ASCO</name>
<dbReference type="AlphaFoldDB" id="A0A8J5UXE7"/>
<feature type="topological domain" description="Cytoplasmic" evidence="8">
    <location>
        <begin position="1"/>
        <end position="207"/>
    </location>
</feature>
<evidence type="ECO:0000256" key="6">
    <source>
        <dbReference type="ARBA" id="ARBA00023034"/>
    </source>
</evidence>
<evidence type="ECO:0000256" key="7">
    <source>
        <dbReference type="ARBA" id="ARBA00023136"/>
    </source>
</evidence>
<comment type="function">
    <text evidence="8">Required for the post-translational delivery of tail-anchored (TA) proteins to the endoplasmic reticulum. Together with GET1, acts as a membrane receptor for soluble GET3, which recognizes and selectively binds the transmembrane domain of TA proteins in the cytosol. The GET complex cooperates with the HDEL receptor ERD2 to mediate the ATP-dependent retrieval of resident ER proteins that contain a C-terminal H-D-E-L retention signal from the Golgi to the ER.</text>
</comment>
<keyword evidence="4 8" id="KW-0931">ER-Golgi transport</keyword>
<keyword evidence="5 8" id="KW-1133">Transmembrane helix</keyword>
<feature type="compositionally biased region" description="Basic and acidic residues" evidence="9">
    <location>
        <begin position="13"/>
        <end position="25"/>
    </location>
</feature>
<keyword evidence="1 8" id="KW-0813">Transport</keyword>
<feature type="transmembrane region" description="Helical" evidence="10">
    <location>
        <begin position="251"/>
        <end position="274"/>
    </location>
</feature>
<dbReference type="PANTHER" id="PTHR28263:SF1">
    <property type="entry name" value="GOLGI TO ER TRAFFIC PROTEIN 2"/>
    <property type="match status" value="1"/>
</dbReference>
<evidence type="ECO:0000256" key="10">
    <source>
        <dbReference type="SAM" id="Phobius"/>
    </source>
</evidence>
<evidence type="ECO:0000313" key="12">
    <source>
        <dbReference type="Proteomes" id="UP000694255"/>
    </source>
</evidence>
<dbReference type="Pfam" id="PF08690">
    <property type="entry name" value="GET2"/>
    <property type="match status" value="1"/>
</dbReference>
<comment type="subunit">
    <text evidence="8">Component of the Golgi to ER traffic (GET) complex, which is composed of GET1, GET2 and GET3. Within the complex, GET1 and GET2 form a heterotetramer which is stabilized by phosphatidylinositol binding and which binds to the GET3 homodimer.</text>
</comment>
<dbReference type="HAMAP" id="MF_03114">
    <property type="entry name" value="Get2"/>
    <property type="match status" value="1"/>
</dbReference>